<comment type="function">
    <text evidence="4">PPIases accelerate the folding of proteins. It catalyzes the cis-trans isomerization of proline imidic peptide bonds in oligopeptides.</text>
</comment>
<comment type="catalytic activity">
    <reaction evidence="1 4">
        <text>[protein]-peptidylproline (omega=180) = [protein]-peptidylproline (omega=0)</text>
        <dbReference type="Rhea" id="RHEA:16237"/>
        <dbReference type="Rhea" id="RHEA-COMP:10747"/>
        <dbReference type="Rhea" id="RHEA-COMP:10748"/>
        <dbReference type="ChEBI" id="CHEBI:83833"/>
        <dbReference type="ChEBI" id="CHEBI:83834"/>
        <dbReference type="EC" id="5.2.1.8"/>
    </reaction>
</comment>
<dbReference type="PRINTS" id="PR00153">
    <property type="entry name" value="CSAPPISMRASE"/>
</dbReference>
<comment type="caution">
    <text evidence="6">The sequence shown here is derived from an EMBL/GenBank/DDBJ whole genome shotgun (WGS) entry which is preliminary data.</text>
</comment>
<dbReference type="PANTHER" id="PTHR11071">
    <property type="entry name" value="PEPTIDYL-PROLYL CIS-TRANS ISOMERASE"/>
    <property type="match status" value="1"/>
</dbReference>
<dbReference type="EC" id="5.2.1.8" evidence="4"/>
<evidence type="ECO:0000259" key="5">
    <source>
        <dbReference type="PROSITE" id="PS50072"/>
    </source>
</evidence>
<evidence type="ECO:0000256" key="1">
    <source>
        <dbReference type="ARBA" id="ARBA00000971"/>
    </source>
</evidence>
<dbReference type="InterPro" id="IPR002130">
    <property type="entry name" value="Cyclophilin-type_PPIase_dom"/>
</dbReference>
<evidence type="ECO:0000313" key="6">
    <source>
        <dbReference type="EMBL" id="KAJ8453633.1"/>
    </source>
</evidence>
<comment type="similarity">
    <text evidence="4">Belongs to the cyclophilin-type PPIase family.</text>
</comment>
<dbReference type="SUPFAM" id="SSF50891">
    <property type="entry name" value="Cyclophilin-like"/>
    <property type="match status" value="1"/>
</dbReference>
<evidence type="ECO:0000256" key="3">
    <source>
        <dbReference type="ARBA" id="ARBA00023235"/>
    </source>
</evidence>
<keyword evidence="3 4" id="KW-0413">Isomerase</keyword>
<dbReference type="AlphaFoldDB" id="A0AAD7TEC4"/>
<dbReference type="Pfam" id="PF00160">
    <property type="entry name" value="Pro_isomerase"/>
    <property type="match status" value="1"/>
</dbReference>
<dbReference type="GO" id="GO:0003755">
    <property type="term" value="F:peptidyl-prolyl cis-trans isomerase activity"/>
    <property type="evidence" value="ECO:0007669"/>
    <property type="project" value="UniProtKB-UniRule"/>
</dbReference>
<dbReference type="EMBL" id="JAPEVG010001224">
    <property type="protein sequence ID" value="KAJ8453633.1"/>
    <property type="molecule type" value="Genomic_DNA"/>
</dbReference>
<keyword evidence="7" id="KW-1185">Reference proteome</keyword>
<evidence type="ECO:0000256" key="4">
    <source>
        <dbReference type="RuleBase" id="RU363019"/>
    </source>
</evidence>
<gene>
    <name evidence="6" type="ORF">ONZ51_g13490</name>
</gene>
<dbReference type="Gene3D" id="2.40.100.10">
    <property type="entry name" value="Cyclophilin-like"/>
    <property type="match status" value="1"/>
</dbReference>
<feature type="domain" description="PPIase cyclophilin-type" evidence="5">
    <location>
        <begin position="70"/>
        <end position="231"/>
    </location>
</feature>
<dbReference type="GO" id="GO:0016018">
    <property type="term" value="F:cyclosporin A binding"/>
    <property type="evidence" value="ECO:0007669"/>
    <property type="project" value="TreeGrafter"/>
</dbReference>
<accession>A0AAD7TEC4</accession>
<keyword evidence="2 4" id="KW-0697">Rotamase</keyword>
<dbReference type="InterPro" id="IPR029000">
    <property type="entry name" value="Cyclophilin-like_dom_sf"/>
</dbReference>
<dbReference type="GO" id="GO:0006457">
    <property type="term" value="P:protein folding"/>
    <property type="evidence" value="ECO:0007669"/>
    <property type="project" value="TreeGrafter"/>
</dbReference>
<sequence>MGVLAFFDVFMGDEHAHAREQAAYDATASLLAKNAAIYGLPDSPSLLSEEQQDILKELDMRFTPPAPLLAGRLVFGLDDSQGLSKTTANFLALCTGEKGVCKNAPNKKLHYLGCPIHRIVKGFVAQGGDITRGDGSGGESIYGGKFNDDKAGLKKKMRRGSLAMANSGKNTNSSQFFVVLTDDESKLAKMNGKYVVFGELLEGWDVLDRLDEVGSADGKPSVPVWIGGCGKLCLSPSTVEHIVRITSLQMFKNPDLRHAASHFLALPASSAGMPASVRDALTAFSDDRYTIPRGS</sequence>
<evidence type="ECO:0000313" key="7">
    <source>
        <dbReference type="Proteomes" id="UP001215151"/>
    </source>
</evidence>
<dbReference type="PANTHER" id="PTHR11071:SF561">
    <property type="entry name" value="PEPTIDYL-PROLYL CIS-TRANS ISOMERASE D-RELATED"/>
    <property type="match status" value="1"/>
</dbReference>
<reference evidence="6" key="1">
    <citation type="submission" date="2022-11" db="EMBL/GenBank/DDBJ databases">
        <title>Genome Sequence of Cubamyces cubensis.</title>
        <authorList>
            <person name="Buettner E."/>
        </authorList>
    </citation>
    <scope>NUCLEOTIDE SEQUENCE</scope>
    <source>
        <strain evidence="6">MPL-01</strain>
    </source>
</reference>
<organism evidence="6 7">
    <name type="scientific">Trametes cubensis</name>
    <dbReference type="NCBI Taxonomy" id="1111947"/>
    <lineage>
        <taxon>Eukaryota</taxon>
        <taxon>Fungi</taxon>
        <taxon>Dikarya</taxon>
        <taxon>Basidiomycota</taxon>
        <taxon>Agaricomycotina</taxon>
        <taxon>Agaricomycetes</taxon>
        <taxon>Polyporales</taxon>
        <taxon>Polyporaceae</taxon>
        <taxon>Trametes</taxon>
    </lineage>
</organism>
<dbReference type="PROSITE" id="PS50072">
    <property type="entry name" value="CSA_PPIASE_2"/>
    <property type="match status" value="1"/>
</dbReference>
<name>A0AAD7TEC4_9APHY</name>
<proteinExistence type="inferred from homology"/>
<dbReference type="Proteomes" id="UP001215151">
    <property type="component" value="Unassembled WGS sequence"/>
</dbReference>
<protein>
    <recommendedName>
        <fullName evidence="4">Peptidyl-prolyl cis-trans isomerase</fullName>
        <shortName evidence="4">PPIase</shortName>
        <ecNumber evidence="4">5.2.1.8</ecNumber>
    </recommendedName>
</protein>
<evidence type="ECO:0000256" key="2">
    <source>
        <dbReference type="ARBA" id="ARBA00023110"/>
    </source>
</evidence>
<dbReference type="GO" id="GO:0005737">
    <property type="term" value="C:cytoplasm"/>
    <property type="evidence" value="ECO:0007669"/>
    <property type="project" value="TreeGrafter"/>
</dbReference>